<dbReference type="EC" id="1.7.1.4" evidence="19"/>
<dbReference type="NCBIfam" id="TIGR02374">
    <property type="entry name" value="nitri_red_nirB"/>
    <property type="match status" value="1"/>
</dbReference>
<dbReference type="RefSeq" id="XP_016604755.1">
    <property type="nucleotide sequence ID" value="XM_016756074.1"/>
</dbReference>
<keyword evidence="23" id="KW-1185">Reference proteome</keyword>
<evidence type="ECO:0000256" key="19">
    <source>
        <dbReference type="ARBA" id="ARBA00066907"/>
    </source>
</evidence>
<evidence type="ECO:0000256" key="11">
    <source>
        <dbReference type="ARBA" id="ARBA00022827"/>
    </source>
</evidence>
<dbReference type="InterPro" id="IPR006067">
    <property type="entry name" value="NO2/SO3_Rdtase_4Fe4S_dom"/>
</dbReference>
<keyword evidence="13" id="KW-0408">Iron</keyword>
<evidence type="ECO:0000256" key="3">
    <source>
        <dbReference type="ARBA" id="ARBA00001974"/>
    </source>
</evidence>
<dbReference type="Gene3D" id="3.50.50.60">
    <property type="entry name" value="FAD/NAD(P)-binding domain"/>
    <property type="match status" value="2"/>
</dbReference>
<dbReference type="GeneID" id="27691108"/>
<dbReference type="InterPro" id="IPR016156">
    <property type="entry name" value="FAD/NAD-linked_Rdtase_dimer_sf"/>
</dbReference>
<evidence type="ECO:0000256" key="2">
    <source>
        <dbReference type="ARBA" id="ARBA00001966"/>
    </source>
</evidence>
<dbReference type="eggNOG" id="KOG1336">
    <property type="taxonomic scope" value="Eukaryota"/>
</dbReference>
<dbReference type="InterPro" id="IPR036188">
    <property type="entry name" value="FAD/NAD-bd_sf"/>
</dbReference>
<dbReference type="GO" id="GO:0050660">
    <property type="term" value="F:flavin adenine dinucleotide binding"/>
    <property type="evidence" value="ECO:0007669"/>
    <property type="project" value="InterPro"/>
</dbReference>
<keyword evidence="10" id="KW-0479">Metal-binding</keyword>
<dbReference type="GO" id="GO:0050661">
    <property type="term" value="F:NADP binding"/>
    <property type="evidence" value="ECO:0007669"/>
    <property type="project" value="InterPro"/>
</dbReference>
<evidence type="ECO:0000256" key="8">
    <source>
        <dbReference type="ARBA" id="ARBA00022630"/>
    </source>
</evidence>
<dbReference type="OMA" id="MWGGVTN"/>
<dbReference type="Proteomes" id="UP000053201">
    <property type="component" value="Unassembled WGS sequence"/>
</dbReference>
<accession>A0A0L0H5D4</accession>
<dbReference type="Gene3D" id="2.102.10.10">
    <property type="entry name" value="Rieske [2Fe-2S] iron-sulphur domain"/>
    <property type="match status" value="1"/>
</dbReference>
<keyword evidence="12" id="KW-0560">Oxidoreductase</keyword>
<dbReference type="SUPFAM" id="SSF55124">
    <property type="entry name" value="Nitrite/Sulfite reductase N-terminal domain-like"/>
    <property type="match status" value="1"/>
</dbReference>
<keyword evidence="6" id="KW-0004">4Fe-4S</keyword>
<sequence length="1003" mass="109962">MVGLRFCEKLIELDVDRRFELHIFCEEDVVAYNRVNLTSWFTHRAVKTLIIQHPEWYTAQNITIIMSKATHIDTTAKIVTGENGMSVPYDHCILATGSEAFMPPIIGKELKGVHVYRTVKDLELIVASAKDKKAGVVIGGGLLGLEAAKACVDLGLKTTVIERNPCLLNRQLDMEGAQLLQNEMSKIGVMCRVNANIRRFVGQDVNGQELDSVTQVIVDDEERVDADVVVVAAGIKPRDELAKASGILTHPRGGVLVDDELKTSAEGVWAIGECVVHGGMVYGLVAPGYEMAETVAINLVNGPQRTFTGADMSTKLKLLGVHVASFGDYFADPEICSPLVYRDPFAGIYKRLLFTKDGTKLLGGILVGDTSDYTRFLSFSKSGKVLPSPPGELILGKKADESNDDLPDDAQVCSCNNVLKKDIADAVSKKGCCSIADVKTCTKAGTGCGGCLPLVTDIFNAEMKKSGKVVEVFLCEHFKYSRRELFDIVKVRKIRTFKEAMRSCGTGGNGCEICKPTFASIFASLWNDHILVKPHAPLQDTNDRYLANIQRGGSYSVVPRIPGGEITPDKLSVIGAVASKYGLYTKITGGQRIDLFGAPKHLLPSIWEELVKAGFESGHAYGKALRTVKSCVGSTWCRYGIGDSVGLAVRVENRYKGIRSPHKLKGGVSGCIRECAEAQSKDFGLIATDKGYNLYVCGNGGSSPKHAVLLAGDVSEEMVIKYLDRFLMFYITTADRLQRTARWLEKLEGGIDYLRSVVVDDRLGIGEELEMQMQYLVDTYQCEWKTVVEDPVRRAEFAQFVNTPENEVVIDTITERGQRRPANWPKKVEKLPLPVFTKPAQPTVSKEEEWIRVGSVTDFPEEGGATVKYGQTQLAVFRMEIDGETKWFATQNMCPHKRAFVLSGSLTGTQKSIPKISCPNHKKNFSLVDGSCLSGEDYSVRTFSVKADDKGVWLLLPSVETLDAELGTGLWMIREGDDVKADGGIEIVNSGCATGCGKKELEW</sequence>
<dbReference type="InterPro" id="IPR036136">
    <property type="entry name" value="Nit/Sulf_reduc_fer-like_dom_sf"/>
</dbReference>
<dbReference type="EMBL" id="KQ257467">
    <property type="protein sequence ID" value="KNC96715.1"/>
    <property type="molecule type" value="Genomic_DNA"/>
</dbReference>
<dbReference type="PRINTS" id="PR00397">
    <property type="entry name" value="SIROHAEM"/>
</dbReference>
<evidence type="ECO:0000256" key="1">
    <source>
        <dbReference type="ARBA" id="ARBA00001929"/>
    </source>
</evidence>
<evidence type="ECO:0000256" key="5">
    <source>
        <dbReference type="ARBA" id="ARBA00010429"/>
    </source>
</evidence>
<dbReference type="UniPathway" id="UPA00653"/>
<keyword evidence="15" id="KW-0534">Nitrate assimilation</keyword>
<dbReference type="PANTHER" id="PTHR43809">
    <property type="entry name" value="NITRITE REDUCTASE (NADH) LARGE SUBUNIT"/>
    <property type="match status" value="1"/>
</dbReference>
<evidence type="ECO:0000256" key="18">
    <source>
        <dbReference type="ARBA" id="ARBA00051413"/>
    </source>
</evidence>
<dbReference type="InterPro" id="IPR023753">
    <property type="entry name" value="FAD/NAD-binding_dom"/>
</dbReference>
<dbReference type="GO" id="GO:0051537">
    <property type="term" value="F:2 iron, 2 sulfur cluster binding"/>
    <property type="evidence" value="ECO:0007669"/>
    <property type="project" value="UniProtKB-KW"/>
</dbReference>
<dbReference type="Gene3D" id="3.30.413.10">
    <property type="entry name" value="Sulfite Reductase Hemoprotein, domain 1"/>
    <property type="match status" value="1"/>
</dbReference>
<dbReference type="Pfam" id="PF04324">
    <property type="entry name" value="Fer2_BFD"/>
    <property type="match status" value="1"/>
</dbReference>
<comment type="cofactor">
    <cofactor evidence="2">
        <name>[4Fe-4S] cluster</name>
        <dbReference type="ChEBI" id="CHEBI:49883"/>
    </cofactor>
</comment>
<proteinExistence type="inferred from homology"/>
<dbReference type="InterPro" id="IPR052034">
    <property type="entry name" value="NasD-like"/>
</dbReference>
<dbReference type="InterPro" id="IPR041854">
    <property type="entry name" value="BFD-like_2Fe2S-bd_dom_sf"/>
</dbReference>
<gene>
    <name evidence="22" type="ORF">SPPG_07925</name>
</gene>
<dbReference type="Pfam" id="PF13806">
    <property type="entry name" value="Rieske_2"/>
    <property type="match status" value="1"/>
</dbReference>
<dbReference type="CDD" id="cd19943">
    <property type="entry name" value="NirB_Fer2_BFD-like_1"/>
    <property type="match status" value="1"/>
</dbReference>
<dbReference type="PROSITE" id="PS00365">
    <property type="entry name" value="NIR_SIR"/>
    <property type="match status" value="1"/>
</dbReference>
<dbReference type="Gene3D" id="3.30.390.30">
    <property type="match status" value="1"/>
</dbReference>
<dbReference type="Pfam" id="PF03460">
    <property type="entry name" value="NIR_SIR_ferr"/>
    <property type="match status" value="1"/>
</dbReference>
<organism evidence="22 23">
    <name type="scientific">Spizellomyces punctatus (strain DAOM BR117)</name>
    <dbReference type="NCBI Taxonomy" id="645134"/>
    <lineage>
        <taxon>Eukaryota</taxon>
        <taxon>Fungi</taxon>
        <taxon>Fungi incertae sedis</taxon>
        <taxon>Chytridiomycota</taxon>
        <taxon>Chytridiomycota incertae sedis</taxon>
        <taxon>Chytridiomycetes</taxon>
        <taxon>Spizellomycetales</taxon>
        <taxon>Spizellomycetaceae</taxon>
        <taxon>Spizellomyces</taxon>
    </lineage>
</organism>
<dbReference type="InterPro" id="IPR041575">
    <property type="entry name" value="Rubredoxin_C"/>
</dbReference>
<dbReference type="InterPro" id="IPR012748">
    <property type="entry name" value="Rieske-like_NirD"/>
</dbReference>
<dbReference type="PROSITE" id="PS51300">
    <property type="entry name" value="NIRD"/>
    <property type="match status" value="1"/>
</dbReference>
<dbReference type="GO" id="GO:0020037">
    <property type="term" value="F:heme binding"/>
    <property type="evidence" value="ECO:0007669"/>
    <property type="project" value="InterPro"/>
</dbReference>
<evidence type="ECO:0000256" key="7">
    <source>
        <dbReference type="ARBA" id="ARBA00022617"/>
    </source>
</evidence>
<evidence type="ECO:0000256" key="6">
    <source>
        <dbReference type="ARBA" id="ARBA00022485"/>
    </source>
</evidence>
<dbReference type="NCBIfam" id="TIGR02378">
    <property type="entry name" value="nirD_assim_sml"/>
    <property type="match status" value="1"/>
</dbReference>
<comment type="cofactor">
    <cofactor evidence="3">
        <name>FAD</name>
        <dbReference type="ChEBI" id="CHEBI:57692"/>
    </cofactor>
</comment>
<dbReference type="VEuPathDB" id="FungiDB:SPPG_07925"/>
<keyword evidence="11" id="KW-0274">FAD</keyword>
<dbReference type="CDD" id="cd19944">
    <property type="entry name" value="NirB_Fer2_BFD-like_2"/>
    <property type="match status" value="1"/>
</dbReference>
<dbReference type="Pfam" id="PF18267">
    <property type="entry name" value="Rubredoxin_C"/>
    <property type="match status" value="1"/>
</dbReference>
<comment type="catalytic activity">
    <reaction evidence="18">
        <text>NH4(+) + 3 NADP(+) + 2 H2O = nitrite + 3 NADPH + 5 H(+)</text>
        <dbReference type="Rhea" id="RHEA:24632"/>
        <dbReference type="ChEBI" id="CHEBI:15377"/>
        <dbReference type="ChEBI" id="CHEBI:15378"/>
        <dbReference type="ChEBI" id="CHEBI:16301"/>
        <dbReference type="ChEBI" id="CHEBI:28938"/>
        <dbReference type="ChEBI" id="CHEBI:57783"/>
        <dbReference type="ChEBI" id="CHEBI:58349"/>
        <dbReference type="EC" id="1.7.1.4"/>
    </reaction>
</comment>
<keyword evidence="7" id="KW-0349">Heme</keyword>
<evidence type="ECO:0000256" key="9">
    <source>
        <dbReference type="ARBA" id="ARBA00022714"/>
    </source>
</evidence>
<comment type="similarity">
    <text evidence="5">Belongs to the nitrite and sulfite reductase 4Fe-4S domain family.</text>
</comment>
<dbReference type="InterPro" id="IPR017941">
    <property type="entry name" value="Rieske_2Fe-2S"/>
</dbReference>
<dbReference type="InParanoid" id="A0A0L0H5D4"/>
<dbReference type="InterPro" id="IPR006066">
    <property type="entry name" value="NO2/SO3_Rdtase_FeS/sirohaem_BS"/>
</dbReference>
<dbReference type="InterPro" id="IPR005117">
    <property type="entry name" value="NiRdtase/SiRdtase_haem-b_fer"/>
</dbReference>
<name>A0A0L0H5D4_SPIPD</name>
<dbReference type="OrthoDB" id="432169at2759"/>
<evidence type="ECO:0000313" key="23">
    <source>
        <dbReference type="Proteomes" id="UP000053201"/>
    </source>
</evidence>
<dbReference type="STRING" id="645134.A0A0L0H5D4"/>
<evidence type="ECO:0000256" key="17">
    <source>
        <dbReference type="ARBA" id="ARBA00050114"/>
    </source>
</evidence>
<evidence type="ECO:0000256" key="20">
    <source>
        <dbReference type="ARBA" id="ARBA00070300"/>
    </source>
</evidence>
<evidence type="ECO:0000256" key="13">
    <source>
        <dbReference type="ARBA" id="ARBA00023004"/>
    </source>
</evidence>
<evidence type="ECO:0000256" key="12">
    <source>
        <dbReference type="ARBA" id="ARBA00023002"/>
    </source>
</evidence>
<dbReference type="GO" id="GO:0015980">
    <property type="term" value="P:energy derivation by oxidation of organic compounds"/>
    <property type="evidence" value="ECO:0007669"/>
    <property type="project" value="UniProtKB-ARBA"/>
</dbReference>
<dbReference type="Pfam" id="PF07992">
    <property type="entry name" value="Pyr_redox_2"/>
    <property type="match status" value="1"/>
</dbReference>
<dbReference type="Pfam" id="PF01077">
    <property type="entry name" value="NIR_SIR"/>
    <property type="match status" value="1"/>
</dbReference>
<reference evidence="22 23" key="1">
    <citation type="submission" date="2009-08" db="EMBL/GenBank/DDBJ databases">
        <title>The Genome Sequence of Spizellomyces punctatus strain DAOM BR117.</title>
        <authorList>
            <consortium name="The Broad Institute Genome Sequencing Platform"/>
            <person name="Russ C."/>
            <person name="Cuomo C."/>
            <person name="Shea T."/>
            <person name="Young S.K."/>
            <person name="Zeng Q."/>
            <person name="Koehrsen M."/>
            <person name="Haas B."/>
            <person name="Borodovsky M."/>
            <person name="Guigo R."/>
            <person name="Alvarado L."/>
            <person name="Berlin A."/>
            <person name="Bochicchio J."/>
            <person name="Borenstein D."/>
            <person name="Chapman S."/>
            <person name="Chen Z."/>
            <person name="Engels R."/>
            <person name="Freedman E."/>
            <person name="Gellesch M."/>
            <person name="Goldberg J."/>
            <person name="Griggs A."/>
            <person name="Gujja S."/>
            <person name="Heiman D."/>
            <person name="Hepburn T."/>
            <person name="Howarth C."/>
            <person name="Jen D."/>
            <person name="Larson L."/>
            <person name="Lewis B."/>
            <person name="Mehta T."/>
            <person name="Park D."/>
            <person name="Pearson M."/>
            <person name="Roberts A."/>
            <person name="Saif S."/>
            <person name="Shenoy N."/>
            <person name="Sisk P."/>
            <person name="Stolte C."/>
            <person name="Sykes S."/>
            <person name="Thomson T."/>
            <person name="Walk T."/>
            <person name="White J."/>
            <person name="Yandava C."/>
            <person name="Burger G."/>
            <person name="Gray M.W."/>
            <person name="Holland P.W.H."/>
            <person name="King N."/>
            <person name="Lang F.B.F."/>
            <person name="Roger A.J."/>
            <person name="Ruiz-Trillo I."/>
            <person name="Lander E."/>
            <person name="Nusbaum C."/>
        </authorList>
    </citation>
    <scope>NUCLEOTIDE SEQUENCE [LARGE SCALE GENOMIC DNA]</scope>
    <source>
        <strain evidence="22 23">DAOM BR117</strain>
    </source>
</reference>
<evidence type="ECO:0000313" key="22">
    <source>
        <dbReference type="EMBL" id="KNC96715.1"/>
    </source>
</evidence>
<dbReference type="Gene3D" id="1.10.10.1100">
    <property type="entry name" value="BFD-like [2Fe-2S]-binding domain"/>
    <property type="match status" value="1"/>
</dbReference>
<keyword evidence="9" id="KW-0001">2Fe-2S</keyword>
<evidence type="ECO:0000256" key="10">
    <source>
        <dbReference type="ARBA" id="ARBA00022723"/>
    </source>
</evidence>
<dbReference type="PRINTS" id="PR00411">
    <property type="entry name" value="PNDRDTASEI"/>
</dbReference>
<dbReference type="PANTHER" id="PTHR43809:SF1">
    <property type="entry name" value="NITRITE REDUCTASE (NADH) LARGE SUBUNIT"/>
    <property type="match status" value="1"/>
</dbReference>
<dbReference type="InterPro" id="IPR012744">
    <property type="entry name" value="Nitri_red_NirB"/>
</dbReference>
<dbReference type="InterPro" id="IPR007419">
    <property type="entry name" value="BFD-like_2Fe2S-bd_dom"/>
</dbReference>
<dbReference type="GO" id="GO:0008942">
    <property type="term" value="F:nitrite reductase [NAD(P)H] activity"/>
    <property type="evidence" value="ECO:0007669"/>
    <property type="project" value="UniProtKB-EC"/>
</dbReference>
<protein>
    <recommendedName>
        <fullName evidence="20">Nitrite reductase [NAD(P)H]</fullName>
        <ecNumber evidence="19">1.7.1.4</ecNumber>
    </recommendedName>
</protein>
<dbReference type="FunFam" id="1.10.10.1100:FF:000002">
    <property type="entry name" value="Nitrite reductase large subunit"/>
    <property type="match status" value="1"/>
</dbReference>
<dbReference type="InterPro" id="IPR036922">
    <property type="entry name" value="Rieske_2Fe-2S_sf"/>
</dbReference>
<dbReference type="NCBIfam" id="NF011565">
    <property type="entry name" value="PRK14989.1"/>
    <property type="match status" value="1"/>
</dbReference>
<evidence type="ECO:0000259" key="21">
    <source>
        <dbReference type="PROSITE" id="PS51296"/>
    </source>
</evidence>
<feature type="domain" description="Rieske" evidence="21">
    <location>
        <begin position="851"/>
        <end position="954"/>
    </location>
</feature>
<dbReference type="CDD" id="cd03529">
    <property type="entry name" value="Rieske_NirD"/>
    <property type="match status" value="1"/>
</dbReference>
<evidence type="ECO:0000256" key="15">
    <source>
        <dbReference type="ARBA" id="ARBA00023063"/>
    </source>
</evidence>
<dbReference type="PRINTS" id="PR00368">
    <property type="entry name" value="FADPNR"/>
</dbReference>
<evidence type="ECO:0000256" key="14">
    <source>
        <dbReference type="ARBA" id="ARBA00023014"/>
    </source>
</evidence>
<dbReference type="InterPro" id="IPR045854">
    <property type="entry name" value="NO2/SO3_Rdtase_4Fe4S_sf"/>
</dbReference>
<dbReference type="SUPFAM" id="SSF50022">
    <property type="entry name" value="ISP domain"/>
    <property type="match status" value="1"/>
</dbReference>
<comment type="cofactor">
    <cofactor evidence="1">
        <name>siroheme</name>
        <dbReference type="ChEBI" id="CHEBI:60052"/>
    </cofactor>
</comment>
<dbReference type="GO" id="GO:0046872">
    <property type="term" value="F:metal ion binding"/>
    <property type="evidence" value="ECO:0007669"/>
    <property type="project" value="UniProtKB-KW"/>
</dbReference>
<comment type="catalytic activity">
    <reaction evidence="17">
        <text>NH4(+) + 3 NAD(+) + 2 H2O = nitrite + 3 NADH + 5 H(+)</text>
        <dbReference type="Rhea" id="RHEA:24628"/>
        <dbReference type="ChEBI" id="CHEBI:15377"/>
        <dbReference type="ChEBI" id="CHEBI:15378"/>
        <dbReference type="ChEBI" id="CHEBI:16301"/>
        <dbReference type="ChEBI" id="CHEBI:28938"/>
        <dbReference type="ChEBI" id="CHEBI:57540"/>
        <dbReference type="ChEBI" id="CHEBI:57945"/>
        <dbReference type="EC" id="1.7.1.4"/>
    </reaction>
</comment>
<dbReference type="SUPFAM" id="SSF51905">
    <property type="entry name" value="FAD/NAD(P)-binding domain"/>
    <property type="match status" value="2"/>
</dbReference>
<evidence type="ECO:0000256" key="4">
    <source>
        <dbReference type="ARBA" id="ARBA00005096"/>
    </source>
</evidence>
<evidence type="ECO:0000256" key="16">
    <source>
        <dbReference type="ARBA" id="ARBA00034078"/>
    </source>
</evidence>
<dbReference type="PROSITE" id="PS51296">
    <property type="entry name" value="RIESKE"/>
    <property type="match status" value="1"/>
</dbReference>
<dbReference type="FunFam" id="3.30.413.10:FF:000007">
    <property type="entry name" value="Nitrite reductase [NAD(P)H] large subunit"/>
    <property type="match status" value="1"/>
</dbReference>
<dbReference type="SUPFAM" id="SSF56014">
    <property type="entry name" value="Nitrite and sulphite reductase 4Fe-4S domain-like"/>
    <property type="match status" value="1"/>
</dbReference>
<comment type="cofactor">
    <cofactor evidence="16">
        <name>[2Fe-2S] cluster</name>
        <dbReference type="ChEBI" id="CHEBI:190135"/>
    </cofactor>
</comment>
<dbReference type="GO" id="GO:0051539">
    <property type="term" value="F:4 iron, 4 sulfur cluster binding"/>
    <property type="evidence" value="ECO:0007669"/>
    <property type="project" value="UniProtKB-KW"/>
</dbReference>
<keyword evidence="14" id="KW-0411">Iron-sulfur</keyword>
<dbReference type="GO" id="GO:0042128">
    <property type="term" value="P:nitrate assimilation"/>
    <property type="evidence" value="ECO:0007669"/>
    <property type="project" value="UniProtKB-UniPathway"/>
</dbReference>
<dbReference type="AlphaFoldDB" id="A0A0L0H5D4"/>
<keyword evidence="8" id="KW-0285">Flavoprotein</keyword>
<comment type="pathway">
    <text evidence="4">Nitrogen metabolism; nitrate reduction (assimilation).</text>
</comment>